<feature type="region of interest" description="Disordered" evidence="1">
    <location>
        <begin position="83"/>
        <end position="118"/>
    </location>
</feature>
<reference evidence="2 3" key="1">
    <citation type="submission" date="2019-10" db="EMBL/GenBank/DDBJ databases">
        <title>Nocardia macrotermitis sp. nov. and Nocardia aurantia sp. nov., isolated from the gut of fungus growing-termite Macrotermes natalensis.</title>
        <authorList>
            <person name="Benndorf R."/>
            <person name="Schwitalla J."/>
            <person name="Martin K."/>
            <person name="De Beer W."/>
            <person name="Kaster A.-K."/>
            <person name="Vollmers J."/>
            <person name="Poulsen M."/>
            <person name="Beemelmanns C."/>
        </authorList>
    </citation>
    <scope>NUCLEOTIDE SEQUENCE [LARGE SCALE GENOMIC DNA]</scope>
    <source>
        <strain evidence="2 3">RB20</strain>
    </source>
</reference>
<feature type="region of interest" description="Disordered" evidence="1">
    <location>
        <begin position="159"/>
        <end position="209"/>
    </location>
</feature>
<dbReference type="Proteomes" id="UP000438448">
    <property type="component" value="Unassembled WGS sequence"/>
</dbReference>
<dbReference type="EMBL" id="WEGK01000016">
    <property type="protein sequence ID" value="MQY22985.1"/>
    <property type="molecule type" value="Genomic_DNA"/>
</dbReference>
<accession>A0A7K0DB13</accession>
<feature type="compositionally biased region" description="Basic and acidic residues" evidence="1">
    <location>
        <begin position="159"/>
        <end position="187"/>
    </location>
</feature>
<evidence type="ECO:0000313" key="2">
    <source>
        <dbReference type="EMBL" id="MQY22985.1"/>
    </source>
</evidence>
<keyword evidence="3" id="KW-1185">Reference proteome</keyword>
<evidence type="ECO:0000313" key="3">
    <source>
        <dbReference type="Proteomes" id="UP000438448"/>
    </source>
</evidence>
<gene>
    <name evidence="2" type="ORF">NRB20_61090</name>
</gene>
<sequence>MWSPRGIHRLSTELPTALGRNLCTGHSQGLVHRLHRRIHPRGLTCADDLFGLWIPRGIHVRSSRNPPVLHGMVHMCAQPGDHDGRTRGWLEDGPGTDSRRPQRLSVHPRVTRSTSPCRHAFPAGDSAGVHRFHSAYYYFSSSSRDLSFKTGCVETRLGTDRHEGASSPTRIDEQGEERNSPEPEHRANPPSRARMRIAHPTHREGWFSR</sequence>
<organism evidence="2 3">
    <name type="scientific">Nocardia macrotermitis</name>
    <dbReference type="NCBI Taxonomy" id="2585198"/>
    <lineage>
        <taxon>Bacteria</taxon>
        <taxon>Bacillati</taxon>
        <taxon>Actinomycetota</taxon>
        <taxon>Actinomycetes</taxon>
        <taxon>Mycobacteriales</taxon>
        <taxon>Nocardiaceae</taxon>
        <taxon>Nocardia</taxon>
    </lineage>
</organism>
<proteinExistence type="predicted"/>
<dbReference type="AlphaFoldDB" id="A0A7K0DB13"/>
<name>A0A7K0DB13_9NOCA</name>
<evidence type="ECO:0000256" key="1">
    <source>
        <dbReference type="SAM" id="MobiDB-lite"/>
    </source>
</evidence>
<comment type="caution">
    <text evidence="2">The sequence shown here is derived from an EMBL/GenBank/DDBJ whole genome shotgun (WGS) entry which is preliminary data.</text>
</comment>
<protein>
    <submittedName>
        <fullName evidence="2">Uncharacterized protein</fullName>
    </submittedName>
</protein>